<dbReference type="Pfam" id="PF13649">
    <property type="entry name" value="Methyltransf_25"/>
    <property type="match status" value="1"/>
</dbReference>
<dbReference type="InterPro" id="IPR050210">
    <property type="entry name" value="tRNA_Adenine-N(6)_MTase"/>
</dbReference>
<name>A0ABQ7H340_DUNSA</name>
<dbReference type="Gene3D" id="3.40.50.150">
    <property type="entry name" value="Vaccinia Virus protein VP39"/>
    <property type="match status" value="2"/>
</dbReference>
<proteinExistence type="predicted"/>
<accession>A0ABQ7H340</accession>
<dbReference type="PANTHER" id="PTHR47739">
    <property type="entry name" value="TRNA1(VAL) (ADENINE(37)-N6)-METHYLTRANSFERASE"/>
    <property type="match status" value="1"/>
</dbReference>
<dbReference type="InterPro" id="IPR041698">
    <property type="entry name" value="Methyltransf_25"/>
</dbReference>
<feature type="domain" description="Methyltransferase" evidence="2">
    <location>
        <begin position="103"/>
        <end position="166"/>
    </location>
</feature>
<evidence type="ECO:0000259" key="2">
    <source>
        <dbReference type="Pfam" id="PF13649"/>
    </source>
</evidence>
<evidence type="ECO:0000313" key="3">
    <source>
        <dbReference type="EMBL" id="KAF5841270.1"/>
    </source>
</evidence>
<gene>
    <name evidence="3" type="ORF">DUNSADRAFT_13724</name>
</gene>
<reference evidence="3" key="1">
    <citation type="submission" date="2017-08" db="EMBL/GenBank/DDBJ databases">
        <authorList>
            <person name="Polle J.E."/>
            <person name="Barry K."/>
            <person name="Cushman J."/>
            <person name="Schmutz J."/>
            <person name="Tran D."/>
            <person name="Hathwaick L.T."/>
            <person name="Yim W.C."/>
            <person name="Jenkins J."/>
            <person name="Mckie-Krisberg Z.M."/>
            <person name="Prochnik S."/>
            <person name="Lindquist E."/>
            <person name="Dockter R.B."/>
            <person name="Adam C."/>
            <person name="Molina H."/>
            <person name="Bunkerborg J."/>
            <person name="Jin E."/>
            <person name="Buchheim M."/>
            <person name="Magnuson J."/>
        </authorList>
    </citation>
    <scope>NUCLEOTIDE SEQUENCE</scope>
    <source>
        <strain evidence="3">CCAP 19/18</strain>
    </source>
</reference>
<feature type="region of interest" description="Disordered" evidence="1">
    <location>
        <begin position="174"/>
        <end position="215"/>
    </location>
</feature>
<organism evidence="3 4">
    <name type="scientific">Dunaliella salina</name>
    <name type="common">Green alga</name>
    <name type="synonym">Protococcus salinus</name>
    <dbReference type="NCBI Taxonomy" id="3046"/>
    <lineage>
        <taxon>Eukaryota</taxon>
        <taxon>Viridiplantae</taxon>
        <taxon>Chlorophyta</taxon>
        <taxon>core chlorophytes</taxon>
        <taxon>Chlorophyceae</taxon>
        <taxon>CS clade</taxon>
        <taxon>Chlamydomonadales</taxon>
        <taxon>Dunaliellaceae</taxon>
        <taxon>Dunaliella</taxon>
    </lineage>
</organism>
<feature type="region of interest" description="Disordered" evidence="1">
    <location>
        <begin position="242"/>
        <end position="271"/>
    </location>
</feature>
<dbReference type="InterPro" id="IPR029063">
    <property type="entry name" value="SAM-dependent_MTases_sf"/>
</dbReference>
<dbReference type="SUPFAM" id="SSF53335">
    <property type="entry name" value="S-adenosyl-L-methionine-dependent methyltransferases"/>
    <property type="match status" value="1"/>
</dbReference>
<dbReference type="PANTHER" id="PTHR47739:SF1">
    <property type="entry name" value="TRNA1(VAL) (ADENINE(37)-N6)-METHYLTRANSFERASE"/>
    <property type="match status" value="1"/>
</dbReference>
<feature type="compositionally biased region" description="Low complexity" evidence="1">
    <location>
        <begin position="175"/>
        <end position="194"/>
    </location>
</feature>
<evidence type="ECO:0000313" key="4">
    <source>
        <dbReference type="Proteomes" id="UP000815325"/>
    </source>
</evidence>
<protein>
    <recommendedName>
        <fullName evidence="2">Methyltransferase domain-containing protein</fullName>
    </recommendedName>
</protein>
<dbReference type="Proteomes" id="UP000815325">
    <property type="component" value="Unassembled WGS sequence"/>
</dbReference>
<feature type="region of interest" description="Disordered" evidence="1">
    <location>
        <begin position="305"/>
        <end position="394"/>
    </location>
</feature>
<dbReference type="CDD" id="cd02440">
    <property type="entry name" value="AdoMet_MTases"/>
    <property type="match status" value="1"/>
</dbReference>
<feature type="compositionally biased region" description="Polar residues" evidence="1">
    <location>
        <begin position="349"/>
        <end position="370"/>
    </location>
</feature>
<dbReference type="PROSITE" id="PS00092">
    <property type="entry name" value="N6_MTASE"/>
    <property type="match status" value="1"/>
</dbReference>
<sequence length="561" mass="60397">MNCRPGAAQRLQPKVSQHGHCALAVSVWKTGSLGLTQKGSHLHNGRCALAPVKASLPVLPAERVEGAFRMKHFDVWHNLCAMKMGTDAMLLGSWAVPGPARSILDVGCGTGVLALMAAQRALPDAHVEAIDVDADACRQATQNVRASPWPDKVQVFHMSLQSLVDQASHAEAWKSSSSSNSSSSSSSSSNDSSSGCERREAARGGAKSSCFPSDSVGPKGQYDLIISNPPFFQDSFKTLGQAREARMARKRRRGGWALPKQPTQLQGPADQQFKGAANEQFEGGAACTVTERPALQPTLSFRTAQALGHSSTRSSSSEWDENGDLLARGDASTRNSSIEGGANGDLQRGQASTRSSNSERGTSRGSQRPADSTGEGQLAHGGPASEGNGSYTRRDAGDRRVLARHADASQGLNYEELARGASKLLVPGGRLCLILPALQGEADRFIAAAQAHGLFLRQSLRVATKDEDTRERRRLMEFAKPDPFSRTLATEELDPHLHTLQGHSYSDTLQTQHTLGPLIVTSIRKQVGNYLVRSPSQEYIELTQDFHHPAFLKDMVLGRLR</sequence>
<keyword evidence="4" id="KW-1185">Reference proteome</keyword>
<comment type="caution">
    <text evidence="3">The sequence shown here is derived from an EMBL/GenBank/DDBJ whole genome shotgun (WGS) entry which is preliminary data.</text>
</comment>
<dbReference type="EMBL" id="MU069490">
    <property type="protein sequence ID" value="KAF5841270.1"/>
    <property type="molecule type" value="Genomic_DNA"/>
</dbReference>
<dbReference type="InterPro" id="IPR002052">
    <property type="entry name" value="DNA_methylase_N6_adenine_CS"/>
</dbReference>
<evidence type="ECO:0000256" key="1">
    <source>
        <dbReference type="SAM" id="MobiDB-lite"/>
    </source>
</evidence>